<dbReference type="Proteomes" id="UP000050525">
    <property type="component" value="Unassembled WGS sequence"/>
</dbReference>
<dbReference type="EMBL" id="AKHW03003207">
    <property type="protein sequence ID" value="KYO35169.1"/>
    <property type="molecule type" value="Genomic_DNA"/>
</dbReference>
<accession>A0A151NET1</accession>
<keyword evidence="2" id="KW-1185">Reference proteome</keyword>
<protein>
    <submittedName>
        <fullName evidence="1">Uncharacterized protein</fullName>
    </submittedName>
</protein>
<organism evidence="1 2">
    <name type="scientific">Alligator mississippiensis</name>
    <name type="common">American alligator</name>
    <dbReference type="NCBI Taxonomy" id="8496"/>
    <lineage>
        <taxon>Eukaryota</taxon>
        <taxon>Metazoa</taxon>
        <taxon>Chordata</taxon>
        <taxon>Craniata</taxon>
        <taxon>Vertebrata</taxon>
        <taxon>Euteleostomi</taxon>
        <taxon>Archelosauria</taxon>
        <taxon>Archosauria</taxon>
        <taxon>Crocodylia</taxon>
        <taxon>Alligatoridae</taxon>
        <taxon>Alligatorinae</taxon>
        <taxon>Alligator</taxon>
    </lineage>
</organism>
<gene>
    <name evidence="1" type="ORF">Y1Q_0001053</name>
</gene>
<comment type="caution">
    <text evidence="1">The sequence shown here is derived from an EMBL/GenBank/DDBJ whole genome shotgun (WGS) entry which is preliminary data.</text>
</comment>
<sequence>MEDFGKTTYGTSDAQYIMPALHRIFPELKEVYSHTHRALCACHTGCGIERLHYIQLGRWDRMIQAAS</sequence>
<proteinExistence type="predicted"/>
<name>A0A151NET1_ALLMI</name>
<reference evidence="1 2" key="1">
    <citation type="journal article" date="2012" name="Genome Biol.">
        <title>Sequencing three crocodilian genomes to illuminate the evolution of archosaurs and amniotes.</title>
        <authorList>
            <person name="St John J.A."/>
            <person name="Braun E.L."/>
            <person name="Isberg S.R."/>
            <person name="Miles L.G."/>
            <person name="Chong A.Y."/>
            <person name="Gongora J."/>
            <person name="Dalzell P."/>
            <person name="Moran C."/>
            <person name="Bed'hom B."/>
            <person name="Abzhanov A."/>
            <person name="Burgess S.C."/>
            <person name="Cooksey A.M."/>
            <person name="Castoe T.A."/>
            <person name="Crawford N.G."/>
            <person name="Densmore L.D."/>
            <person name="Drew J.C."/>
            <person name="Edwards S.V."/>
            <person name="Faircloth B.C."/>
            <person name="Fujita M.K."/>
            <person name="Greenwold M.J."/>
            <person name="Hoffmann F.G."/>
            <person name="Howard J.M."/>
            <person name="Iguchi T."/>
            <person name="Janes D.E."/>
            <person name="Khan S.Y."/>
            <person name="Kohno S."/>
            <person name="de Koning A.J."/>
            <person name="Lance S.L."/>
            <person name="McCarthy F.M."/>
            <person name="McCormack J.E."/>
            <person name="Merchant M.E."/>
            <person name="Peterson D.G."/>
            <person name="Pollock D.D."/>
            <person name="Pourmand N."/>
            <person name="Raney B.J."/>
            <person name="Roessler K.A."/>
            <person name="Sanford J.R."/>
            <person name="Sawyer R.H."/>
            <person name="Schmidt C.J."/>
            <person name="Triplett E.W."/>
            <person name="Tuberville T.D."/>
            <person name="Venegas-Anaya M."/>
            <person name="Howard J.T."/>
            <person name="Jarvis E.D."/>
            <person name="Guillette L.J.Jr."/>
            <person name="Glenn T.C."/>
            <person name="Green R.E."/>
            <person name="Ray D.A."/>
        </authorList>
    </citation>
    <scope>NUCLEOTIDE SEQUENCE [LARGE SCALE GENOMIC DNA]</scope>
    <source>
        <strain evidence="1">KSC_2009_1</strain>
    </source>
</reference>
<evidence type="ECO:0000313" key="1">
    <source>
        <dbReference type="EMBL" id="KYO35169.1"/>
    </source>
</evidence>
<dbReference type="AlphaFoldDB" id="A0A151NET1"/>
<evidence type="ECO:0000313" key="2">
    <source>
        <dbReference type="Proteomes" id="UP000050525"/>
    </source>
</evidence>